<dbReference type="Gene3D" id="1.20.1250.20">
    <property type="entry name" value="MFS general substrate transporter like domains"/>
    <property type="match status" value="1"/>
</dbReference>
<feature type="transmembrane region" description="Helical" evidence="7">
    <location>
        <begin position="23"/>
        <end position="43"/>
    </location>
</feature>
<feature type="transmembrane region" description="Helical" evidence="7">
    <location>
        <begin position="63"/>
        <end position="82"/>
    </location>
</feature>
<feature type="transmembrane region" description="Helical" evidence="7">
    <location>
        <begin position="492"/>
        <end position="519"/>
    </location>
</feature>
<dbReference type="InterPro" id="IPR011701">
    <property type="entry name" value="MFS"/>
</dbReference>
<keyword evidence="5" id="KW-0046">Antibiotic resistance</keyword>
<dbReference type="GO" id="GO:0046677">
    <property type="term" value="P:response to antibiotic"/>
    <property type="evidence" value="ECO:0007669"/>
    <property type="project" value="UniProtKB-KW"/>
</dbReference>
<feature type="domain" description="Major facilitator superfamily (MFS) profile" evidence="8">
    <location>
        <begin position="25"/>
        <end position="523"/>
    </location>
</feature>
<sequence length="570" mass="58529">MSAAVSDAAPSPPPALANSPRRWWALAALTLCVLIIGLDGTIINVALPSMAQELGADSADLQWISGGYLLALSAAMLPVGMLGDRFGHKKLLVAGIALFGLASGAGALVDSTGAVITVRAVLGLAAAIITPLSMAILPKIFAQEELQKAIATWTGATALGLPIGPLVGGWLLNHFWWGSVFVFNIPVVVAALIAGVWLLPNDSRRHEAEAARAAGRAPAAEEKQGSFDLLGTVLSATGITALVYGTILQPTKGWSDVQVTGSLIAGVVLLVGFVLYQRRIPHPLVNLKLFSDHRFGWGALIAVFVQFAVVGILFVLPQYLQGVLGADAFGTGLRLLPMIGGLMGAAALSDGLVSKLGSRTIIPIGLLLLAVGGLLGSFTRNGDGYGSVALWLTLTGLGFGLAIVPATTLVMSSLPPERSGAGTSLLETLQQVGGVLGVAVLGSLLSSRYLDQLSTDHLSAPAAHAARDSVLGADAVASQLHDKALLTSAHSAFVHGMSLVLVVCAVSSLLAAVLAVVFLPARSQDPTLLKAKEAEAKKAEETRKAEEAANGTAGAVEDDTTTTQHGESLV</sequence>
<dbReference type="GO" id="GO:0005886">
    <property type="term" value="C:plasma membrane"/>
    <property type="evidence" value="ECO:0007669"/>
    <property type="project" value="UniProtKB-SubCell"/>
</dbReference>
<feature type="transmembrane region" description="Helical" evidence="7">
    <location>
        <begin position="390"/>
        <end position="411"/>
    </location>
</feature>
<dbReference type="Gene3D" id="1.20.1720.10">
    <property type="entry name" value="Multidrug resistance protein D"/>
    <property type="match status" value="1"/>
</dbReference>
<dbReference type="Pfam" id="PF07690">
    <property type="entry name" value="MFS_1"/>
    <property type="match status" value="1"/>
</dbReference>
<organism evidence="9 10">
    <name type="scientific">Streptomyces triticiradicis</name>
    <dbReference type="NCBI Taxonomy" id="2651189"/>
    <lineage>
        <taxon>Bacteria</taxon>
        <taxon>Bacillati</taxon>
        <taxon>Actinomycetota</taxon>
        <taxon>Actinomycetes</taxon>
        <taxon>Kitasatosporales</taxon>
        <taxon>Streptomycetaceae</taxon>
        <taxon>Streptomyces</taxon>
    </lineage>
</organism>
<keyword evidence="2 7" id="KW-0812">Transmembrane</keyword>
<evidence type="ECO:0000256" key="4">
    <source>
        <dbReference type="ARBA" id="ARBA00023136"/>
    </source>
</evidence>
<dbReference type="PRINTS" id="PR01036">
    <property type="entry name" value="TCRTETB"/>
</dbReference>
<dbReference type="EMBL" id="WBKG01000045">
    <property type="protein sequence ID" value="KAB1979051.1"/>
    <property type="molecule type" value="Genomic_DNA"/>
</dbReference>
<evidence type="ECO:0000256" key="6">
    <source>
        <dbReference type="SAM" id="MobiDB-lite"/>
    </source>
</evidence>
<dbReference type="AlphaFoldDB" id="A0A7J5D7A9"/>
<proteinExistence type="predicted"/>
<evidence type="ECO:0000256" key="5">
    <source>
        <dbReference type="ARBA" id="ARBA00023251"/>
    </source>
</evidence>
<comment type="caution">
    <text evidence="9">The sequence shown here is derived from an EMBL/GenBank/DDBJ whole genome shotgun (WGS) entry which is preliminary data.</text>
</comment>
<dbReference type="InterPro" id="IPR020846">
    <property type="entry name" value="MFS_dom"/>
</dbReference>
<dbReference type="InterPro" id="IPR036259">
    <property type="entry name" value="MFS_trans_sf"/>
</dbReference>
<dbReference type="RefSeq" id="WP_151473867.1">
    <property type="nucleotide sequence ID" value="NZ_WBKG01000045.1"/>
</dbReference>
<dbReference type="Proteomes" id="UP000442990">
    <property type="component" value="Unassembled WGS sequence"/>
</dbReference>
<feature type="region of interest" description="Disordered" evidence="6">
    <location>
        <begin position="532"/>
        <end position="570"/>
    </location>
</feature>
<feature type="compositionally biased region" description="Polar residues" evidence="6">
    <location>
        <begin position="561"/>
        <end position="570"/>
    </location>
</feature>
<feature type="transmembrane region" description="Helical" evidence="7">
    <location>
        <begin position="259"/>
        <end position="276"/>
    </location>
</feature>
<feature type="transmembrane region" description="Helical" evidence="7">
    <location>
        <begin position="229"/>
        <end position="247"/>
    </location>
</feature>
<feature type="transmembrane region" description="Helical" evidence="7">
    <location>
        <begin position="149"/>
        <end position="170"/>
    </location>
</feature>
<evidence type="ECO:0000256" key="7">
    <source>
        <dbReference type="SAM" id="Phobius"/>
    </source>
</evidence>
<dbReference type="CDD" id="cd17321">
    <property type="entry name" value="MFS_MMR_MDR_like"/>
    <property type="match status" value="1"/>
</dbReference>
<evidence type="ECO:0000256" key="3">
    <source>
        <dbReference type="ARBA" id="ARBA00022989"/>
    </source>
</evidence>
<dbReference type="PROSITE" id="PS50850">
    <property type="entry name" value="MFS"/>
    <property type="match status" value="1"/>
</dbReference>
<dbReference type="PANTHER" id="PTHR42718:SF42">
    <property type="entry name" value="EXPORT PROTEIN"/>
    <property type="match status" value="1"/>
</dbReference>
<feature type="transmembrane region" description="Helical" evidence="7">
    <location>
        <begin position="360"/>
        <end position="378"/>
    </location>
</feature>
<evidence type="ECO:0000313" key="10">
    <source>
        <dbReference type="Proteomes" id="UP000442990"/>
    </source>
</evidence>
<keyword evidence="10" id="KW-1185">Reference proteome</keyword>
<keyword evidence="4 7" id="KW-0472">Membrane</keyword>
<keyword evidence="3 7" id="KW-1133">Transmembrane helix</keyword>
<gene>
    <name evidence="9" type="ORF">F8144_37315</name>
</gene>
<accession>A0A7J5D7A9</accession>
<feature type="compositionally biased region" description="Basic and acidic residues" evidence="6">
    <location>
        <begin position="532"/>
        <end position="547"/>
    </location>
</feature>
<protein>
    <submittedName>
        <fullName evidence="9">MFS transporter</fullName>
    </submittedName>
</protein>
<comment type="subcellular location">
    <subcellularLocation>
        <location evidence="1">Cell membrane</location>
        <topology evidence="1">Multi-pass membrane protein</topology>
    </subcellularLocation>
</comment>
<dbReference type="GO" id="GO:0022857">
    <property type="term" value="F:transmembrane transporter activity"/>
    <property type="evidence" value="ECO:0007669"/>
    <property type="project" value="InterPro"/>
</dbReference>
<evidence type="ECO:0000259" key="8">
    <source>
        <dbReference type="PROSITE" id="PS50850"/>
    </source>
</evidence>
<feature type="transmembrane region" description="Helical" evidence="7">
    <location>
        <begin position="297"/>
        <end position="316"/>
    </location>
</feature>
<feature type="transmembrane region" description="Helical" evidence="7">
    <location>
        <begin position="91"/>
        <end position="109"/>
    </location>
</feature>
<feature type="transmembrane region" description="Helical" evidence="7">
    <location>
        <begin position="115"/>
        <end position="137"/>
    </location>
</feature>
<evidence type="ECO:0000256" key="2">
    <source>
        <dbReference type="ARBA" id="ARBA00022692"/>
    </source>
</evidence>
<feature type="transmembrane region" description="Helical" evidence="7">
    <location>
        <begin position="328"/>
        <end position="348"/>
    </location>
</feature>
<dbReference type="PANTHER" id="PTHR42718">
    <property type="entry name" value="MAJOR FACILITATOR SUPERFAMILY MULTIDRUG TRANSPORTER MFSC"/>
    <property type="match status" value="1"/>
</dbReference>
<reference evidence="9 10" key="1">
    <citation type="submission" date="2019-09" db="EMBL/GenBank/DDBJ databases">
        <title>Isolation and identification of active actinomycetes.</title>
        <authorList>
            <person name="Yu Z."/>
            <person name="Han C."/>
            <person name="Yu B."/>
        </authorList>
    </citation>
    <scope>NUCLEOTIDE SEQUENCE [LARGE SCALE GENOMIC DNA]</scope>
    <source>
        <strain evidence="9 10">NEAU-H2</strain>
    </source>
</reference>
<evidence type="ECO:0000256" key="1">
    <source>
        <dbReference type="ARBA" id="ARBA00004651"/>
    </source>
</evidence>
<dbReference type="SUPFAM" id="SSF103473">
    <property type="entry name" value="MFS general substrate transporter"/>
    <property type="match status" value="1"/>
</dbReference>
<name>A0A7J5D7A9_9ACTN</name>
<evidence type="ECO:0000313" key="9">
    <source>
        <dbReference type="EMBL" id="KAB1979051.1"/>
    </source>
</evidence>
<feature type="transmembrane region" description="Helical" evidence="7">
    <location>
        <begin position="176"/>
        <end position="199"/>
    </location>
</feature>